<dbReference type="Gene3D" id="1.10.20.10">
    <property type="entry name" value="Histone, subunit A"/>
    <property type="match status" value="1"/>
</dbReference>
<reference evidence="6" key="1">
    <citation type="submission" date="2022-12" db="EMBL/GenBank/DDBJ databases">
        <title>Genome assemblies of Blomia tropicalis.</title>
        <authorList>
            <person name="Cui Y."/>
        </authorList>
    </citation>
    <scope>NUCLEOTIDE SEQUENCE</scope>
    <source>
        <tissue evidence="6">Adult mites</tissue>
    </source>
</reference>
<accession>A0A9Q0MCW5</accession>
<protein>
    <recommendedName>
        <fullName evidence="3">DNA polymerase epsilon subunit 3</fullName>
    </recommendedName>
</protein>
<gene>
    <name evidence="6" type="ORF">RDWZM_002513</name>
</gene>
<evidence type="ECO:0000256" key="4">
    <source>
        <dbReference type="SAM" id="MobiDB-lite"/>
    </source>
</evidence>
<feature type="domain" description="Transcription factor CBF/NF-Y/archaeal histone" evidence="5">
    <location>
        <begin position="9"/>
        <end position="72"/>
    </location>
</feature>
<evidence type="ECO:0000313" key="7">
    <source>
        <dbReference type="Proteomes" id="UP001142055"/>
    </source>
</evidence>
<evidence type="ECO:0000313" key="6">
    <source>
        <dbReference type="EMBL" id="KAJ6223968.1"/>
    </source>
</evidence>
<comment type="caution">
    <text evidence="6">The sequence shown here is derived from an EMBL/GenBank/DDBJ whole genome shotgun (WGS) entry which is preliminary data.</text>
</comment>
<organism evidence="6 7">
    <name type="scientific">Blomia tropicalis</name>
    <name type="common">Mite</name>
    <dbReference type="NCBI Taxonomy" id="40697"/>
    <lineage>
        <taxon>Eukaryota</taxon>
        <taxon>Metazoa</taxon>
        <taxon>Ecdysozoa</taxon>
        <taxon>Arthropoda</taxon>
        <taxon>Chelicerata</taxon>
        <taxon>Arachnida</taxon>
        <taxon>Acari</taxon>
        <taxon>Acariformes</taxon>
        <taxon>Sarcoptiformes</taxon>
        <taxon>Astigmata</taxon>
        <taxon>Glycyphagoidea</taxon>
        <taxon>Echimyopodidae</taxon>
        <taxon>Blomia</taxon>
    </lineage>
</organism>
<dbReference type="CDD" id="cd22928">
    <property type="entry name" value="HFD_POLE3_DPB4"/>
    <property type="match status" value="1"/>
</dbReference>
<comment type="subcellular location">
    <subcellularLocation>
        <location evidence="1">Nucleus</location>
    </subcellularLocation>
</comment>
<evidence type="ECO:0000259" key="5">
    <source>
        <dbReference type="Pfam" id="PF00808"/>
    </source>
</evidence>
<dbReference type="GO" id="GO:0008622">
    <property type="term" value="C:epsilon DNA polymerase complex"/>
    <property type="evidence" value="ECO:0007669"/>
    <property type="project" value="TreeGrafter"/>
</dbReference>
<dbReference type="EMBL" id="JAPWDV010000001">
    <property type="protein sequence ID" value="KAJ6223968.1"/>
    <property type="molecule type" value="Genomic_DNA"/>
</dbReference>
<dbReference type="AlphaFoldDB" id="A0A9Q0MCW5"/>
<keyword evidence="2" id="KW-0539">Nucleus</keyword>
<proteinExistence type="predicted"/>
<sequence>MSNSTHFDIPLNVITKIISEAIPDELEVHDDFIKALSRATSLFILYSTTRANQVASENSRRSVYSQDVLTAISSLGFDHLLPNLINWHSMYMEEEESRKSKKKKSNNSDETDEKPDFQVE</sequence>
<dbReference type="GO" id="GO:0031507">
    <property type="term" value="P:heterochromatin formation"/>
    <property type="evidence" value="ECO:0007669"/>
    <property type="project" value="TreeGrafter"/>
</dbReference>
<evidence type="ECO:0000256" key="1">
    <source>
        <dbReference type="ARBA" id="ARBA00004123"/>
    </source>
</evidence>
<evidence type="ECO:0000256" key="2">
    <source>
        <dbReference type="ARBA" id="ARBA00023242"/>
    </source>
</evidence>
<evidence type="ECO:0000256" key="3">
    <source>
        <dbReference type="ARBA" id="ARBA00039793"/>
    </source>
</evidence>
<dbReference type="GO" id="GO:0008623">
    <property type="term" value="C:CHRAC"/>
    <property type="evidence" value="ECO:0007669"/>
    <property type="project" value="TreeGrafter"/>
</dbReference>
<feature type="region of interest" description="Disordered" evidence="4">
    <location>
        <begin position="95"/>
        <end position="120"/>
    </location>
</feature>
<dbReference type="InterPro" id="IPR051377">
    <property type="entry name" value="DNA_Pol-Epsilon_Subunit"/>
</dbReference>
<dbReference type="InterPro" id="IPR003958">
    <property type="entry name" value="CBFA_NFYB_domain"/>
</dbReference>
<dbReference type="GO" id="GO:0006974">
    <property type="term" value="P:DNA damage response"/>
    <property type="evidence" value="ECO:0007669"/>
    <property type="project" value="TreeGrafter"/>
</dbReference>
<dbReference type="GO" id="GO:0046982">
    <property type="term" value="F:protein heterodimerization activity"/>
    <property type="evidence" value="ECO:0007669"/>
    <property type="project" value="InterPro"/>
</dbReference>
<dbReference type="Proteomes" id="UP001142055">
    <property type="component" value="Chromosome 1"/>
</dbReference>
<dbReference type="Pfam" id="PF00808">
    <property type="entry name" value="CBFD_NFYB_HMF"/>
    <property type="match status" value="1"/>
</dbReference>
<dbReference type="PANTHER" id="PTHR46172:SF1">
    <property type="entry name" value="DNA POLYMERASE EPSILON SUBUNIT 3"/>
    <property type="match status" value="1"/>
</dbReference>
<dbReference type="InterPro" id="IPR009072">
    <property type="entry name" value="Histone-fold"/>
</dbReference>
<dbReference type="OMA" id="EIWKANR"/>
<dbReference type="PANTHER" id="PTHR46172">
    <property type="entry name" value="DNA POLYMERASE EPSILON SUBUNIT 3"/>
    <property type="match status" value="1"/>
</dbReference>
<dbReference type="GO" id="GO:0006272">
    <property type="term" value="P:leading strand elongation"/>
    <property type="evidence" value="ECO:0007669"/>
    <property type="project" value="TreeGrafter"/>
</dbReference>
<keyword evidence="7" id="KW-1185">Reference proteome</keyword>
<dbReference type="GO" id="GO:0031490">
    <property type="term" value="F:chromatin DNA binding"/>
    <property type="evidence" value="ECO:0007669"/>
    <property type="project" value="TreeGrafter"/>
</dbReference>
<name>A0A9Q0MCW5_BLOTA</name>
<dbReference type="SUPFAM" id="SSF47113">
    <property type="entry name" value="Histone-fold"/>
    <property type="match status" value="1"/>
</dbReference>